<dbReference type="InterPro" id="IPR045266">
    <property type="entry name" value="DOH_DOMON"/>
</dbReference>
<proteinExistence type="predicted"/>
<feature type="compositionally biased region" description="Basic and acidic residues" evidence="2">
    <location>
        <begin position="1536"/>
        <end position="1552"/>
    </location>
</feature>
<feature type="domain" description="DM13" evidence="4">
    <location>
        <begin position="75"/>
        <end position="182"/>
    </location>
</feature>
<evidence type="ECO:0008006" key="6">
    <source>
        <dbReference type="Google" id="ProtNLM"/>
    </source>
</evidence>
<accession>A0A7R9PJX7</accession>
<evidence type="ECO:0000256" key="1">
    <source>
        <dbReference type="ARBA" id="ARBA00022737"/>
    </source>
</evidence>
<feature type="compositionally biased region" description="Polar residues" evidence="2">
    <location>
        <begin position="888"/>
        <end position="939"/>
    </location>
</feature>
<dbReference type="Pfam" id="PF10517">
    <property type="entry name" value="DM13"/>
    <property type="match status" value="2"/>
</dbReference>
<evidence type="ECO:0000256" key="2">
    <source>
        <dbReference type="SAM" id="MobiDB-lite"/>
    </source>
</evidence>
<reference evidence="5" key="1">
    <citation type="submission" date="2020-11" db="EMBL/GenBank/DDBJ databases">
        <authorList>
            <person name="Tran Van P."/>
        </authorList>
    </citation>
    <scope>NUCLEOTIDE SEQUENCE</scope>
</reference>
<evidence type="ECO:0000259" key="4">
    <source>
        <dbReference type="PROSITE" id="PS51549"/>
    </source>
</evidence>
<dbReference type="EMBL" id="OE840333">
    <property type="protein sequence ID" value="CAD7590122.1"/>
    <property type="molecule type" value="Genomic_DNA"/>
</dbReference>
<protein>
    <recommendedName>
        <fullName evidence="6">Protein Skeletor</fullName>
    </recommendedName>
</protein>
<feature type="region of interest" description="Disordered" evidence="2">
    <location>
        <begin position="862"/>
        <end position="939"/>
    </location>
</feature>
<keyword evidence="1" id="KW-0677">Repeat</keyword>
<organism evidence="5">
    <name type="scientific">Timema genevievae</name>
    <name type="common">Walking stick</name>
    <dbReference type="NCBI Taxonomy" id="629358"/>
    <lineage>
        <taxon>Eukaryota</taxon>
        <taxon>Metazoa</taxon>
        <taxon>Ecdysozoa</taxon>
        <taxon>Arthropoda</taxon>
        <taxon>Hexapoda</taxon>
        <taxon>Insecta</taxon>
        <taxon>Pterygota</taxon>
        <taxon>Neoptera</taxon>
        <taxon>Polyneoptera</taxon>
        <taxon>Phasmatodea</taxon>
        <taxon>Timematodea</taxon>
        <taxon>Timematoidea</taxon>
        <taxon>Timematidae</taxon>
        <taxon>Timema</taxon>
    </lineage>
</organism>
<dbReference type="CDD" id="cd09631">
    <property type="entry name" value="DOMON_DOH"/>
    <property type="match status" value="1"/>
</dbReference>
<dbReference type="InterPro" id="IPR005018">
    <property type="entry name" value="DOMON_domain"/>
</dbReference>
<feature type="region of interest" description="Disordered" evidence="2">
    <location>
        <begin position="1251"/>
        <end position="1302"/>
    </location>
</feature>
<feature type="compositionally biased region" description="Basic and acidic residues" evidence="2">
    <location>
        <begin position="1463"/>
        <end position="1477"/>
    </location>
</feature>
<name>A0A7R9PJX7_TIMGE</name>
<evidence type="ECO:0000259" key="3">
    <source>
        <dbReference type="PROSITE" id="PS50836"/>
    </source>
</evidence>
<feature type="compositionally biased region" description="Basic and acidic residues" evidence="2">
    <location>
        <begin position="1515"/>
        <end position="1527"/>
    </location>
</feature>
<gene>
    <name evidence="5" type="ORF">TGEB3V08_LOCUS3990</name>
</gene>
<feature type="compositionally biased region" description="Low complexity" evidence="2">
    <location>
        <begin position="1504"/>
        <end position="1513"/>
    </location>
</feature>
<feature type="region of interest" description="Disordered" evidence="2">
    <location>
        <begin position="1360"/>
        <end position="1566"/>
    </location>
</feature>
<feature type="domain" description="DM13" evidence="4">
    <location>
        <begin position="191"/>
        <end position="297"/>
    </location>
</feature>
<evidence type="ECO:0000313" key="5">
    <source>
        <dbReference type="EMBL" id="CAD7590122.1"/>
    </source>
</evidence>
<dbReference type="SMART" id="SM00664">
    <property type="entry name" value="DoH"/>
    <property type="match status" value="1"/>
</dbReference>
<dbReference type="SMART" id="SM00686">
    <property type="entry name" value="DM13"/>
    <property type="match status" value="2"/>
</dbReference>
<feature type="compositionally biased region" description="Low complexity" evidence="2">
    <location>
        <begin position="1557"/>
        <end position="1566"/>
    </location>
</feature>
<feature type="region of interest" description="Disordered" evidence="2">
    <location>
        <begin position="1176"/>
        <end position="1207"/>
    </location>
</feature>
<dbReference type="PANTHER" id="PTHR24036">
    <property type="entry name" value="SKELETOR-RELATED"/>
    <property type="match status" value="1"/>
</dbReference>
<dbReference type="PROSITE" id="PS50836">
    <property type="entry name" value="DOMON"/>
    <property type="match status" value="1"/>
</dbReference>
<dbReference type="InterPro" id="IPR052126">
    <property type="entry name" value="Spindle_Org/Thrombomodulin"/>
</dbReference>
<dbReference type="PROSITE" id="PS51549">
    <property type="entry name" value="DM13"/>
    <property type="match status" value="2"/>
</dbReference>
<feature type="domain" description="DOMON" evidence="3">
    <location>
        <begin position="323"/>
        <end position="455"/>
    </location>
</feature>
<feature type="region of interest" description="Disordered" evidence="2">
    <location>
        <begin position="486"/>
        <end position="515"/>
    </location>
</feature>
<dbReference type="PANTHER" id="PTHR24036:SF13">
    <property type="entry name" value="PROTEIN SKELETOR, ISOFORMS D_E"/>
    <property type="match status" value="1"/>
</dbReference>
<dbReference type="InterPro" id="IPR019545">
    <property type="entry name" value="DM13_domain"/>
</dbReference>
<sequence length="1623" mass="179664">MRKYRPPVDVSTVQSCGGDDWVVVSSSGRCQHSAELWRRCLGRSIVLRTVQSCGGDAWVVVSSSDESAGEGAYHGKSLGKLKTLHHGVSGEVFAVDARTLHIRDFSYDGEGPAAYFYVGNSKAPSQGGLRLSDEKGSNGPLPRYRKKHVTISLPESTTLNNLKWFSVWCDDFSVNFGDVKIPKNLDYPKPQKIDALNGVHAVSSENIVVVDAQTLLIPSFSYDGEAPDAKFWVGRGPKPSSQGVRVADENGKEEPLRRYDRKTIVLTLPGDLTVFDIGHFGVWCEAFAVDFGHIRVPARSLNVPPSLHMLGSKLNCEVLWDDLALEVRWAVAGDSVVMQLVSKLEDGEYMSFGLSGDDSRSRMIGGDVVVAWVDKDTLKGYAQDYFLDSKSQCAGTRGSCPDNRLRDNTNSVRLLNAAMVNGYSIVTYQRPLVSQDELDRTVLTNGSQAVIWAVGPLNSRNEVSYHSITSKGDLLLEFGRTPKWNCPLPESDPSRRLQPAEQEEDDEDQFGAGQRHQVRAVRPRARTCNHVTRNTVFRCSIKGEDNGVPQCSQGSSLSTTPARRVARPVATPAPAPQNDVWDIPAIQCYEPEDGVFYAQMGPTGGKRGYPAITGNNTLPYLTDLKKVTTHSPTLSTNIRTLFVDLSLVCQGHVGWGISWYINGLLIPEINVVRGKTYSFVVEGGLDPEVPARYHPFYITDDPVGGYEHKTPEERAPRYRPTSCVYHLSLRQSIGAPLVTQCYTHRYLGWRINVLDACDSSDAASEPVPARVPSGGRHDPFEDAEELESSPSILVETRVRPNGLYSGGKTAVVSPKNRVDVEFLKQSSEGYSQRYEDYTVRFADNTFLPLPAIQDDAFLSPPAIQDDALLPPPAIQKEPPRYAHGETAPQDSSKVQNTVSPDSKESSATIKTTELPSSSSTEGPTIRVTSELPTTTSSKPLSLITVDPKRKPIVHATTPYSLLQLESKGESQEQRTLLDYDKTSGLAQESQQSTVVIDGNQLNSSDQPKLPAGLFRVASKRPAPLNPLHVTGVPYPHSTIPQSHVGPLYPQMMFQRPPHHYTMPPIRRPYPQRAYSRPLQGGVHRPPFMPPGVKFNPKKPFYRVPIMGGPHHPVMVTPQFHHPMGYHHMPGHSPVPLKYHQYQHQQQQQGSNKFYQLIAPNSQKGGFKPIIHQRAVAEDRSSLGEEPPVNDPEDEVVSGTKEERKDNPFEGQKSELFEPMFIPSPPDRIIGNQTVVKKPGALSEDLTPPAVIQRKPSRPYDVSGRTHPDMRRPLYPNKKTSNFHHPPRGVDFRHQQSRDETPMAEERMDAYYHNSRRGVFEDETPMAAERMETYYLPPQYSPPRRAPIPPGVIVTYDGKPVVDGSLSSPPNAPSAPHRGGSLALVQGTPQFGPFLGEVPPPVPDVVRPESIPQLRNQKPSRLTPEDFGEEFPDPPSLRSTQLSPLVRELDEGETPLDILLPDGTELKEDVVLFKDAKSKKQAPKKTGSVSETPGNDGGTHEYPQSTDVNSSSESDVVERTSETADQKHPPRRRRSAHHEPGHEEDHSGHDHGAHNQQSSPNHSSSVSSNISLTKLLTLGLLSMAILKLLQELKYLPLTRILQENEHFYRQVSLAPKYIPNYLVT</sequence>
<feature type="compositionally biased region" description="Basic and acidic residues" evidence="2">
    <location>
        <begin position="1287"/>
        <end position="1302"/>
    </location>
</feature>
<feature type="region of interest" description="Disordered" evidence="2">
    <location>
        <begin position="762"/>
        <end position="788"/>
    </location>
</feature>
<dbReference type="Pfam" id="PF03351">
    <property type="entry name" value="DOMON"/>
    <property type="match status" value="1"/>
</dbReference>